<evidence type="ECO:0000313" key="1">
    <source>
        <dbReference type="EMBL" id="MBJ7539249.1"/>
    </source>
</evidence>
<proteinExistence type="predicted"/>
<keyword evidence="2" id="KW-1185">Reference proteome</keyword>
<reference evidence="1" key="1">
    <citation type="submission" date="2020-12" db="EMBL/GenBank/DDBJ databases">
        <title>Marinomonas arctica sp. nov., a psychrotolerant bacterium isolated from the Arctic.</title>
        <authorList>
            <person name="Zhang Y."/>
        </authorList>
    </citation>
    <scope>NUCLEOTIDE SEQUENCE</scope>
    <source>
        <strain evidence="1">C1424</strain>
    </source>
</reference>
<sequence length="282" mass="29114">MKIQLQPFEKTLISITGESFVYLDGAHSLELQASGKRAEIPSGSQVRFPKFNEISIQNKGDTELVADVIICEGEFRKLFEGATISAEIINTVDVSGSSVAISGAVAVSEMPVVDVSGSSVAVSGAVAVSEMPVVDVSGSSVAVSGAVAVSEMPLVDVSGSSVAVSEMPLVDVSGSSVAVSELPEIKSAATLNMVTSEYALSANSSLTIAGRVNRKRLLVQGYSESEKTTLCRISHTSATANTGAILPCGGGLMGEIAQHHSAAVKVWNPSGETISIHVLEEF</sequence>
<dbReference type="RefSeq" id="WP_199469654.1">
    <property type="nucleotide sequence ID" value="NZ_JAEMNX010000022.1"/>
</dbReference>
<dbReference type="AlphaFoldDB" id="A0A934JSL6"/>
<name>A0A934JSL6_9GAMM</name>
<dbReference type="EMBL" id="JAEMNX010000022">
    <property type="protein sequence ID" value="MBJ7539249.1"/>
    <property type="molecule type" value="Genomic_DNA"/>
</dbReference>
<protein>
    <submittedName>
        <fullName evidence="1">Uncharacterized protein</fullName>
    </submittedName>
</protein>
<organism evidence="1 2">
    <name type="scientific">Marinomonas transparens</name>
    <dbReference type="NCBI Taxonomy" id="2795388"/>
    <lineage>
        <taxon>Bacteria</taxon>
        <taxon>Pseudomonadati</taxon>
        <taxon>Pseudomonadota</taxon>
        <taxon>Gammaproteobacteria</taxon>
        <taxon>Oceanospirillales</taxon>
        <taxon>Oceanospirillaceae</taxon>
        <taxon>Marinomonas</taxon>
    </lineage>
</organism>
<dbReference type="Proteomes" id="UP000628710">
    <property type="component" value="Unassembled WGS sequence"/>
</dbReference>
<accession>A0A934JSL6</accession>
<evidence type="ECO:0000313" key="2">
    <source>
        <dbReference type="Proteomes" id="UP000628710"/>
    </source>
</evidence>
<gene>
    <name evidence="1" type="ORF">I8J31_16345</name>
</gene>
<comment type="caution">
    <text evidence="1">The sequence shown here is derived from an EMBL/GenBank/DDBJ whole genome shotgun (WGS) entry which is preliminary data.</text>
</comment>